<dbReference type="KEGG" id="dpd:Deipe_2880"/>
<keyword evidence="1" id="KW-0732">Signal</keyword>
<accession>L0A3B7</accession>
<protein>
    <recommendedName>
        <fullName evidence="4">Lipoprotein</fullName>
    </recommendedName>
</protein>
<dbReference type="AlphaFoldDB" id="L0A3B7"/>
<gene>
    <name evidence="2" type="ordered locus">Deipe_2880</name>
</gene>
<dbReference type="Proteomes" id="UP000010467">
    <property type="component" value="Chromosome"/>
</dbReference>
<dbReference type="PROSITE" id="PS51257">
    <property type="entry name" value="PROKAR_LIPOPROTEIN"/>
    <property type="match status" value="1"/>
</dbReference>
<dbReference type="OrthoDB" id="70193at2"/>
<proteinExistence type="predicted"/>
<name>L0A3B7_DEIPD</name>
<sequence length="170" mass="18906">MRVPALRMLALPLLLSSCAFLPPAPGENGTFMFGTRVLYILKDRREFGFCSAELVGCTVPLGSICVVQLDQEFFEKATRWQRVNLVAHELGHCLDLRKLGLSHGGFTDQGKRWGAYYRAPSEGFAEAYARAYIARCGLDLDSLGWMNAQGSCTPPHPREVTPELIETQKL</sequence>
<evidence type="ECO:0000313" key="3">
    <source>
        <dbReference type="Proteomes" id="UP000010467"/>
    </source>
</evidence>
<dbReference type="HOGENOM" id="CLU_1600018_0_0_0"/>
<evidence type="ECO:0000313" key="2">
    <source>
        <dbReference type="EMBL" id="AFZ68341.1"/>
    </source>
</evidence>
<feature type="chain" id="PRO_5003938976" description="Lipoprotein" evidence="1">
    <location>
        <begin position="22"/>
        <end position="170"/>
    </location>
</feature>
<evidence type="ECO:0008006" key="4">
    <source>
        <dbReference type="Google" id="ProtNLM"/>
    </source>
</evidence>
<keyword evidence="3" id="KW-1185">Reference proteome</keyword>
<organism evidence="2 3">
    <name type="scientific">Deinococcus peraridilitoris (strain DSM 19664 / LMG 22246 / CIP 109416 / KR-200)</name>
    <dbReference type="NCBI Taxonomy" id="937777"/>
    <lineage>
        <taxon>Bacteria</taxon>
        <taxon>Thermotogati</taxon>
        <taxon>Deinococcota</taxon>
        <taxon>Deinococci</taxon>
        <taxon>Deinococcales</taxon>
        <taxon>Deinococcaceae</taxon>
        <taxon>Deinococcus</taxon>
    </lineage>
</organism>
<dbReference type="PATRIC" id="fig|937777.3.peg.2895"/>
<reference evidence="3" key="1">
    <citation type="submission" date="2012-03" db="EMBL/GenBank/DDBJ databases">
        <title>Complete sequence of chromosome of Deinococcus peraridilitoris DSM 19664.</title>
        <authorList>
            <person name="Lucas S."/>
            <person name="Copeland A."/>
            <person name="Lapidus A."/>
            <person name="Glavina del Rio T."/>
            <person name="Dalin E."/>
            <person name="Tice H."/>
            <person name="Bruce D."/>
            <person name="Goodwin L."/>
            <person name="Pitluck S."/>
            <person name="Peters L."/>
            <person name="Mikhailova N."/>
            <person name="Lu M."/>
            <person name="Kyrpides N."/>
            <person name="Mavromatis K."/>
            <person name="Ivanova N."/>
            <person name="Brettin T."/>
            <person name="Detter J.C."/>
            <person name="Han C."/>
            <person name="Larimer F."/>
            <person name="Land M."/>
            <person name="Hauser L."/>
            <person name="Markowitz V."/>
            <person name="Cheng J.-F."/>
            <person name="Hugenholtz P."/>
            <person name="Woyke T."/>
            <person name="Wu D."/>
            <person name="Pukall R."/>
            <person name="Steenblock K."/>
            <person name="Brambilla E."/>
            <person name="Klenk H.-P."/>
            <person name="Eisen J.A."/>
        </authorList>
    </citation>
    <scope>NUCLEOTIDE SEQUENCE [LARGE SCALE GENOMIC DNA]</scope>
    <source>
        <strain evidence="3">DSM 19664 / LMG 22246 / CIP 109416 / KR-200</strain>
    </source>
</reference>
<evidence type="ECO:0000256" key="1">
    <source>
        <dbReference type="SAM" id="SignalP"/>
    </source>
</evidence>
<feature type="signal peptide" evidence="1">
    <location>
        <begin position="1"/>
        <end position="21"/>
    </location>
</feature>
<dbReference type="EMBL" id="CP003382">
    <property type="protein sequence ID" value="AFZ68341.1"/>
    <property type="molecule type" value="Genomic_DNA"/>
</dbReference>
<dbReference type="STRING" id="937777.Deipe_2880"/>
<dbReference type="RefSeq" id="WP_015236643.1">
    <property type="nucleotide sequence ID" value="NC_019793.1"/>
</dbReference>